<dbReference type="RefSeq" id="WP_064952698.1">
    <property type="nucleotide sequence ID" value="NZ_LZJS01000109.1"/>
</dbReference>
<dbReference type="PANTHER" id="PTHR47691">
    <property type="entry name" value="REGULATOR-RELATED"/>
    <property type="match status" value="1"/>
</dbReference>
<evidence type="ECO:0000259" key="4">
    <source>
        <dbReference type="PROSITE" id="PS50043"/>
    </source>
</evidence>
<dbReference type="PRINTS" id="PR00364">
    <property type="entry name" value="DISEASERSIST"/>
</dbReference>
<comment type="caution">
    <text evidence="6">The sequence shown here is derived from an EMBL/GenBank/DDBJ whole genome shotgun (WGS) entry which is preliminary data.</text>
</comment>
<dbReference type="Proteomes" id="UP000093861">
    <property type="component" value="Unassembled WGS sequence"/>
</dbReference>
<evidence type="ECO:0000256" key="1">
    <source>
        <dbReference type="ARBA" id="ARBA00023015"/>
    </source>
</evidence>
<dbReference type="Gene3D" id="1.25.40.10">
    <property type="entry name" value="Tetratricopeptide repeat domain"/>
    <property type="match status" value="1"/>
</dbReference>
<evidence type="ECO:0000259" key="5">
    <source>
        <dbReference type="PROSITE" id="PS50125"/>
    </source>
</evidence>
<evidence type="ECO:0000256" key="3">
    <source>
        <dbReference type="ARBA" id="ARBA00023163"/>
    </source>
</evidence>
<evidence type="ECO:0000313" key="6">
    <source>
        <dbReference type="EMBL" id="OBH58506.1"/>
    </source>
</evidence>
<dbReference type="PROSITE" id="PS50125">
    <property type="entry name" value="GUANYLATE_CYCLASE_2"/>
    <property type="match status" value="1"/>
</dbReference>
<feature type="domain" description="Guanylate cyclase" evidence="5">
    <location>
        <begin position="33"/>
        <end position="141"/>
    </location>
</feature>
<dbReference type="EMBL" id="LZJS01000109">
    <property type="protein sequence ID" value="OBH58506.1"/>
    <property type="molecule type" value="Genomic_DNA"/>
</dbReference>
<evidence type="ECO:0000256" key="2">
    <source>
        <dbReference type="ARBA" id="ARBA00023125"/>
    </source>
</evidence>
<dbReference type="Pfam" id="PF25872">
    <property type="entry name" value="HTH_77"/>
    <property type="match status" value="1"/>
</dbReference>
<dbReference type="InterPro" id="IPR036388">
    <property type="entry name" value="WH-like_DNA-bd_sf"/>
</dbReference>
<dbReference type="CDD" id="cd07302">
    <property type="entry name" value="CHD"/>
    <property type="match status" value="1"/>
</dbReference>
<dbReference type="PROSITE" id="PS50043">
    <property type="entry name" value="HTH_LUXR_2"/>
    <property type="match status" value="1"/>
</dbReference>
<name>A0A1A2S2Q8_9MYCO</name>
<reference evidence="6 7" key="1">
    <citation type="submission" date="2016-06" db="EMBL/GenBank/DDBJ databases">
        <authorList>
            <person name="Kjaerup R.B."/>
            <person name="Dalgaard T.S."/>
            <person name="Juul-Madsen H.R."/>
        </authorList>
    </citation>
    <scope>NUCLEOTIDE SEQUENCE [LARGE SCALE GENOMIC DNA]</scope>
    <source>
        <strain evidence="6 7">E2464</strain>
    </source>
</reference>
<keyword evidence="1" id="KW-0805">Transcription regulation</keyword>
<dbReference type="AlphaFoldDB" id="A0A1A2S2Q8"/>
<dbReference type="GO" id="GO:0009190">
    <property type="term" value="P:cyclic nucleotide biosynthetic process"/>
    <property type="evidence" value="ECO:0007669"/>
    <property type="project" value="InterPro"/>
</dbReference>
<dbReference type="InterPro" id="IPR001054">
    <property type="entry name" value="A/G_cyclase"/>
</dbReference>
<dbReference type="SMART" id="SM00044">
    <property type="entry name" value="CYCc"/>
    <property type="match status" value="1"/>
</dbReference>
<dbReference type="GO" id="GO:0003677">
    <property type="term" value="F:DNA binding"/>
    <property type="evidence" value="ECO:0007669"/>
    <property type="project" value="UniProtKB-KW"/>
</dbReference>
<feature type="domain" description="HTH luxR-type" evidence="4">
    <location>
        <begin position="1040"/>
        <end position="1105"/>
    </location>
</feature>
<organism evidence="6 7">
    <name type="scientific">Mycobacterium colombiense</name>
    <dbReference type="NCBI Taxonomy" id="339268"/>
    <lineage>
        <taxon>Bacteria</taxon>
        <taxon>Bacillati</taxon>
        <taxon>Actinomycetota</taxon>
        <taxon>Actinomycetes</taxon>
        <taxon>Mycobacteriales</taxon>
        <taxon>Mycobacteriaceae</taxon>
        <taxon>Mycobacterium</taxon>
        <taxon>Mycobacterium avium complex (MAC)</taxon>
    </lineage>
</organism>
<keyword evidence="3" id="KW-0804">Transcription</keyword>
<dbReference type="FunFam" id="1.10.10.10:FF:000553">
    <property type="entry name" value="Transcriptional regulator, LuxR family"/>
    <property type="match status" value="1"/>
</dbReference>
<protein>
    <submittedName>
        <fullName evidence="6">Transcriptional regulator</fullName>
    </submittedName>
</protein>
<evidence type="ECO:0000313" key="7">
    <source>
        <dbReference type="Proteomes" id="UP000093861"/>
    </source>
</evidence>
<dbReference type="Gene3D" id="1.10.10.10">
    <property type="entry name" value="Winged helix-like DNA-binding domain superfamily/Winged helix DNA-binding domain"/>
    <property type="match status" value="1"/>
</dbReference>
<dbReference type="GO" id="GO:0043531">
    <property type="term" value="F:ADP binding"/>
    <property type="evidence" value="ECO:0007669"/>
    <property type="project" value="InterPro"/>
</dbReference>
<dbReference type="Pfam" id="PF00211">
    <property type="entry name" value="Guanylate_cyc"/>
    <property type="match status" value="1"/>
</dbReference>
<dbReference type="PRINTS" id="PR00038">
    <property type="entry name" value="HTHLUXR"/>
</dbReference>
<dbReference type="InterPro" id="IPR058852">
    <property type="entry name" value="HTH_77"/>
</dbReference>
<dbReference type="InterPro" id="IPR029787">
    <property type="entry name" value="Nucleotide_cyclase"/>
</dbReference>
<dbReference type="GO" id="GO:0004016">
    <property type="term" value="F:adenylate cyclase activity"/>
    <property type="evidence" value="ECO:0007669"/>
    <property type="project" value="UniProtKB-ARBA"/>
</dbReference>
<dbReference type="SUPFAM" id="SSF52540">
    <property type="entry name" value="P-loop containing nucleoside triphosphate hydrolases"/>
    <property type="match status" value="1"/>
</dbReference>
<dbReference type="SMART" id="SM00421">
    <property type="entry name" value="HTH_LUXR"/>
    <property type="match status" value="1"/>
</dbReference>
<gene>
    <name evidence="6" type="ORF">A5685_00140</name>
</gene>
<accession>A0A1A2S2Q8</accession>
<proteinExistence type="predicted"/>
<dbReference type="PROSITE" id="PS00622">
    <property type="entry name" value="HTH_LUXR_1"/>
    <property type="match status" value="1"/>
</dbReference>
<keyword evidence="2" id="KW-0238">DNA-binding</keyword>
<dbReference type="Gene3D" id="3.30.70.1230">
    <property type="entry name" value="Nucleotide cyclase"/>
    <property type="match status" value="2"/>
</dbReference>
<dbReference type="Pfam" id="PF00196">
    <property type="entry name" value="GerE"/>
    <property type="match status" value="1"/>
</dbReference>
<dbReference type="InterPro" id="IPR027417">
    <property type="entry name" value="P-loop_NTPase"/>
</dbReference>
<dbReference type="SUPFAM" id="SSF55073">
    <property type="entry name" value="Nucleotide cyclase"/>
    <property type="match status" value="1"/>
</dbReference>
<dbReference type="SUPFAM" id="SSF46894">
    <property type="entry name" value="C-terminal effector domain of the bipartite response regulators"/>
    <property type="match status" value="1"/>
</dbReference>
<dbReference type="GO" id="GO:0006355">
    <property type="term" value="P:regulation of DNA-templated transcription"/>
    <property type="evidence" value="ECO:0007669"/>
    <property type="project" value="InterPro"/>
</dbReference>
<dbReference type="InterPro" id="IPR000792">
    <property type="entry name" value="Tscrpt_reg_LuxR_C"/>
</dbReference>
<dbReference type="GO" id="GO:0035556">
    <property type="term" value="P:intracellular signal transduction"/>
    <property type="evidence" value="ECO:0007669"/>
    <property type="project" value="InterPro"/>
</dbReference>
<dbReference type="Gene3D" id="3.40.50.300">
    <property type="entry name" value="P-loop containing nucleotide triphosphate hydrolases"/>
    <property type="match status" value="1"/>
</dbReference>
<dbReference type="InterPro" id="IPR011990">
    <property type="entry name" value="TPR-like_helical_dom_sf"/>
</dbReference>
<dbReference type="InterPro" id="IPR016032">
    <property type="entry name" value="Sig_transdc_resp-reg_C-effctor"/>
</dbReference>
<sequence length="1105" mass="119202">MLANMVRIDPPADMPLLTWSEQSVSELPTGTVTLLLADVEGSTRLWETQSETMTTALEELNRTVNDLVADHGGVRPVEQGEGDSFVAAFARASDAVACALRLQLTVRPPIRIRIGLHTGEIQLRDAGNYAGTTINRTARLRDLAHGGQTVLSGATEPLVVDRLPDGAWLTELGEYSLRDLPRPERVVQLNHPGLRNAFPPLRTTNGVAGAHLPNQLTSFIGRCTQIEDIAQVLKGNRLVTLTGAGGVGKTRLALQIADQIADQFPAGAWFVDLAPVTNPLVVPVTVARALGLPDQPGRSTMETLSRFVGERKMLLLLDNCEHLLDASAALAVALLDAGPDVTILATSREPIGIAGELTWRVPSLSVDGEAVELFADRARRTRPDFRLTEDNSPVVTEICSRLDGMPLAIELAAARTRTLSLTQIVDGLHHNFRLLAGGARTAVRRQQTLRASIDWSHAMLTEPERVLFRRLAVFMGGFDLNAAHAVGADTDVEHFQLIDLLGLLVDKSLVVTEEVDGLMRYRLLETVRQYGLEKLAESGEAEAVRTRHRDHYTATAVTLESRMRGDGTPLVPWAELEMDNLRAAHAWSCDAGEFGPALRVVSSLLRLWVTRGRFREGVAGFDAVFTDERYRDDTVAPEIWVRAVADANLLAVWHSVPTNLERAEEALAVARELGDHALVVRILLACAVLTMNEAQLAEPYFAEAAELARAAGDDAALYHVRSYRCFVGNVSGDPVASQAAGEEGRALADQLGDSFMSRYSRVFLSGALAMQGKFAEALRVSRALVEEARAAGDLVMETFGLMTMSQALTFTGEAAAGRAAAQAAVENGAAMGGFHEDTGYVALANAELAGGDVAAAKDACEAAWRSTSPLKELFVRSLAPMTDAALGCGDLATAHRWADDAVAVVPGSHRVMVLTARAAVAVAQGEPQQAERDLHEALEIAERTGGYLQLPGALERLAALAADTNPEHAARLFGAAEGMRRRHGEARFKAFQAGYDESLQRAREALGHDAFDTAWSEGMALSTDEAIGYARRGRGVRGRPARGWESLTPTELDVVRLVSEGLPNKDIAARLFVSPRTVQTHLTHVYAKLAVSSRVQLAQEAARHT</sequence>
<dbReference type="PANTHER" id="PTHR47691:SF3">
    <property type="entry name" value="HTH-TYPE TRANSCRIPTIONAL REGULATOR RV0890C-RELATED"/>
    <property type="match status" value="1"/>
</dbReference>
<dbReference type="CDD" id="cd06170">
    <property type="entry name" value="LuxR_C_like"/>
    <property type="match status" value="1"/>
</dbReference>